<evidence type="ECO:0000313" key="2">
    <source>
        <dbReference type="Proteomes" id="UP000789901"/>
    </source>
</evidence>
<organism evidence="1 2">
    <name type="scientific">Gigaspora margarita</name>
    <dbReference type="NCBI Taxonomy" id="4874"/>
    <lineage>
        <taxon>Eukaryota</taxon>
        <taxon>Fungi</taxon>
        <taxon>Fungi incertae sedis</taxon>
        <taxon>Mucoromycota</taxon>
        <taxon>Glomeromycotina</taxon>
        <taxon>Glomeromycetes</taxon>
        <taxon>Diversisporales</taxon>
        <taxon>Gigasporaceae</taxon>
        <taxon>Gigaspora</taxon>
    </lineage>
</organism>
<accession>A0ABN7WYT1</accession>
<proteinExistence type="predicted"/>
<evidence type="ECO:0000313" key="1">
    <source>
        <dbReference type="EMBL" id="CAG8843538.1"/>
    </source>
</evidence>
<dbReference type="Proteomes" id="UP000789901">
    <property type="component" value="Unassembled WGS sequence"/>
</dbReference>
<reference evidence="1 2" key="1">
    <citation type="submission" date="2021-06" db="EMBL/GenBank/DDBJ databases">
        <authorList>
            <person name="Kallberg Y."/>
            <person name="Tangrot J."/>
            <person name="Rosling A."/>
        </authorList>
    </citation>
    <scope>NUCLEOTIDE SEQUENCE [LARGE SCALE GENOMIC DNA]</scope>
    <source>
        <strain evidence="1 2">120-4 pot B 10/14</strain>
    </source>
</reference>
<comment type="caution">
    <text evidence="1">The sequence shown here is derived from an EMBL/GenBank/DDBJ whole genome shotgun (WGS) entry which is preliminary data.</text>
</comment>
<keyword evidence="2" id="KW-1185">Reference proteome</keyword>
<sequence>YQANERDQASQQVELKLKEEYDSLGDLINNMVITNEVDNPIDVKEFVEIDADVTFEIPSNNDIISFNLIETYLQQQPNKFDATDKDQNKD</sequence>
<feature type="non-terminal residue" evidence="1">
    <location>
        <position position="1"/>
    </location>
</feature>
<gene>
    <name evidence="1" type="ORF">GMARGA_LOCUS36597</name>
</gene>
<protein>
    <submittedName>
        <fullName evidence="1">33032_t:CDS:1</fullName>
    </submittedName>
</protein>
<dbReference type="EMBL" id="CAJVQB010072737">
    <property type="protein sequence ID" value="CAG8843538.1"/>
    <property type="molecule type" value="Genomic_DNA"/>
</dbReference>
<name>A0ABN7WYT1_GIGMA</name>